<evidence type="ECO:0000313" key="7">
    <source>
        <dbReference type="EMBL" id="KAF5309941.1"/>
    </source>
</evidence>
<dbReference type="GO" id="GO:0044550">
    <property type="term" value="P:secondary metabolite biosynthetic process"/>
    <property type="evidence" value="ECO:0007669"/>
    <property type="project" value="UniProtKB-ARBA"/>
</dbReference>
<evidence type="ECO:0000256" key="1">
    <source>
        <dbReference type="ARBA" id="ARBA00005706"/>
    </source>
</evidence>
<feature type="compositionally biased region" description="Basic residues" evidence="5">
    <location>
        <begin position="779"/>
        <end position="788"/>
    </location>
</feature>
<sequence length="1174" mass="129599">MSSIPNSCFILVIGGGPAGAYAATCLANEGHSVVVLEAEKFPRYHIGESMLPSMRHFLRYLDLEDQFEAHGFTPKVGSSFKFNPRKREGYSDFVAENPNNYSWNVVRSEADELILNKAKEAGASVFDGVKVSKVSFEDRDGTSVPVSATWRTSIGETGTISFQWLIDASGRNGVLSKALGTRKINQSLRNVASWGYWTGAERYQHPDARVGPPLFQALLDESGWAWFLPLHNGTASIGVVMDEEIMKSKKAVMVGDKSSQALYMQELSTHAPMIWKLLSDAKLVPYSAGPIVRSASDYSYASTSYSGPNYRIIGDAGAFIDPFFSSGVHLALSSALSASATICAAIRGDCSPDEASKWHDARVGTSYTRFLIVVLSAYRQIRAQKLPVLSDIDEDNFDRAFENFRVVIQGDADVPEQMTEDELLRTIDFCTQAFEPASLEDIRHGDQAPDGVDHSTEDAEAKLRTSEAVVVARGAMGLEDIFHIDVLLYRDTTNDRTFTSERAEVDLPYEPIDPFKPSITYSLRHIFPSKTPPTSDPDPVVAALLSPCVALSSSLSSKSQSSRRNSPHAPSDKGTNGHIHHSGWTDALNNGTDSLELVTPRTRHFGDPQCRPCYAQRGAQAPRRSPHARPPSPGLRSPSARLGMIPVARSESSHGSARPRIAIEEPDDAVHTPRTPRSSSESVMSDFVRSYSQDLSSNGSPTLFSGSVRSGLPPIKEDDDSTPTASQDIIHPRNESPRAYSISSDELSKASPDHSEHSHEGVTLSIHSDQLYTAPRLHSPPKARRKLCRVSNTRESPKATRTLHRGLRTQQRSAAQNGHDLPGSSANLPQSTRPLSTFAYVIAFIIDTIPRQLYLYLMLCIPYMYFSRVTNIFEEAELSLPRIKRGIIEAAYKEKERALIEADNETPGGAGVAADIHRTWRFEAPSTPSIAYFSLQKSWETFVDSLMSEWQTLNIISVLLMSAIIAILQISAPANDAVTRYLALSSLICALLSLIYGCVYIIRFGSMKKAFKAAMWAAEAQRSTTCLLWNVWVFLALPATWLAWSMILFIACIMSLIWRTGTVKDPESITITLSEARLPRIAITLLLSIGEMAQDGRRLDFGAPTIEMCVQCESFLPLPVLAAWFSPFSPDATHKKVLAPDKYHTFCVHQIQLVWLDVFLRPRLPCKLSRSILE</sequence>
<feature type="transmembrane region" description="Helical" evidence="6">
    <location>
        <begin position="953"/>
        <end position="972"/>
    </location>
</feature>
<name>A0A8H5ERS1_9AGAR</name>
<dbReference type="InterPro" id="IPR036188">
    <property type="entry name" value="FAD/NAD-bd_sf"/>
</dbReference>
<evidence type="ECO:0000256" key="6">
    <source>
        <dbReference type="SAM" id="Phobius"/>
    </source>
</evidence>
<dbReference type="EMBL" id="JAACJJ010000058">
    <property type="protein sequence ID" value="KAF5309941.1"/>
    <property type="molecule type" value="Genomic_DNA"/>
</dbReference>
<feature type="transmembrane region" description="Helical" evidence="6">
    <location>
        <begin position="978"/>
        <end position="1002"/>
    </location>
</feature>
<accession>A0A8H5ERS1</accession>
<dbReference type="Pfam" id="PF04820">
    <property type="entry name" value="Trp_halogenase"/>
    <property type="match status" value="2"/>
</dbReference>
<reference evidence="7 8" key="1">
    <citation type="journal article" date="2020" name="ISME J.">
        <title>Uncovering the hidden diversity of litter-decomposition mechanisms in mushroom-forming fungi.</title>
        <authorList>
            <person name="Floudas D."/>
            <person name="Bentzer J."/>
            <person name="Ahren D."/>
            <person name="Johansson T."/>
            <person name="Persson P."/>
            <person name="Tunlid A."/>
        </authorList>
    </citation>
    <scope>NUCLEOTIDE SEQUENCE [LARGE SCALE GENOMIC DNA]</scope>
    <source>
        <strain evidence="7 8">CBS 101986</strain>
    </source>
</reference>
<dbReference type="GO" id="GO:0004497">
    <property type="term" value="F:monooxygenase activity"/>
    <property type="evidence" value="ECO:0007669"/>
    <property type="project" value="UniProtKB-KW"/>
</dbReference>
<dbReference type="PANTHER" id="PTHR43747">
    <property type="entry name" value="FAD-BINDING PROTEIN"/>
    <property type="match status" value="1"/>
</dbReference>
<evidence type="ECO:0000256" key="2">
    <source>
        <dbReference type="ARBA" id="ARBA00023002"/>
    </source>
</evidence>
<keyword evidence="6" id="KW-0812">Transmembrane</keyword>
<feature type="region of interest" description="Disordered" evidence="5">
    <location>
        <begin position="602"/>
        <end position="828"/>
    </location>
</feature>
<keyword evidence="2" id="KW-0560">Oxidoreductase</keyword>
<keyword evidence="6" id="KW-0472">Membrane</keyword>
<dbReference type="PANTHER" id="PTHR43747:SF5">
    <property type="entry name" value="FAD-BINDING DOMAIN-CONTAINING PROTEIN"/>
    <property type="match status" value="1"/>
</dbReference>
<organism evidence="7 8">
    <name type="scientific">Psilocybe cf. subviscida</name>
    <dbReference type="NCBI Taxonomy" id="2480587"/>
    <lineage>
        <taxon>Eukaryota</taxon>
        <taxon>Fungi</taxon>
        <taxon>Dikarya</taxon>
        <taxon>Basidiomycota</taxon>
        <taxon>Agaricomycotina</taxon>
        <taxon>Agaricomycetes</taxon>
        <taxon>Agaricomycetidae</taxon>
        <taxon>Agaricales</taxon>
        <taxon>Agaricineae</taxon>
        <taxon>Strophariaceae</taxon>
        <taxon>Psilocybe</taxon>
    </lineage>
</organism>
<dbReference type="Gene3D" id="3.50.50.60">
    <property type="entry name" value="FAD/NAD(P)-binding domain"/>
    <property type="match status" value="1"/>
</dbReference>
<feature type="transmembrane region" description="Helical" evidence="6">
    <location>
        <begin position="838"/>
        <end position="859"/>
    </location>
</feature>
<feature type="compositionally biased region" description="Polar residues" evidence="5">
    <location>
        <begin position="690"/>
        <end position="708"/>
    </location>
</feature>
<dbReference type="Proteomes" id="UP000567179">
    <property type="component" value="Unassembled WGS sequence"/>
</dbReference>
<evidence type="ECO:0000313" key="8">
    <source>
        <dbReference type="Proteomes" id="UP000567179"/>
    </source>
</evidence>
<evidence type="ECO:0008006" key="9">
    <source>
        <dbReference type="Google" id="ProtNLM"/>
    </source>
</evidence>
<protein>
    <recommendedName>
        <fullName evidence="9">FAD-binding domain-containing protein</fullName>
    </recommendedName>
</protein>
<gene>
    <name evidence="7" type="ORF">D9619_010205</name>
</gene>
<keyword evidence="3" id="KW-0503">Monooxygenase</keyword>
<proteinExistence type="inferred from homology"/>
<evidence type="ECO:0000256" key="5">
    <source>
        <dbReference type="SAM" id="MobiDB-lite"/>
    </source>
</evidence>
<dbReference type="AlphaFoldDB" id="A0A8H5ERS1"/>
<comment type="similarity">
    <text evidence="1">Belongs to the flavin-dependent halogenase family.</text>
</comment>
<keyword evidence="6" id="KW-1133">Transmembrane helix</keyword>
<dbReference type="SUPFAM" id="SSF51905">
    <property type="entry name" value="FAD/NAD(P)-binding domain"/>
    <property type="match status" value="1"/>
</dbReference>
<evidence type="ECO:0000256" key="4">
    <source>
        <dbReference type="ARBA" id="ARBA00049364"/>
    </source>
</evidence>
<evidence type="ECO:0000256" key="3">
    <source>
        <dbReference type="ARBA" id="ARBA00023033"/>
    </source>
</evidence>
<dbReference type="GO" id="GO:0140907">
    <property type="term" value="F:flavin-dependent halogenase activity"/>
    <property type="evidence" value="ECO:0007669"/>
    <property type="project" value="UniProtKB-ARBA"/>
</dbReference>
<comment type="catalytic activity">
    <reaction evidence="4">
        <text>melleolide F + FADH2 + chloride + O2 = 6'-chloromelleolide F + FAD + 2 H2O + H(+)</text>
        <dbReference type="Rhea" id="RHEA:67160"/>
        <dbReference type="ChEBI" id="CHEBI:15377"/>
        <dbReference type="ChEBI" id="CHEBI:15378"/>
        <dbReference type="ChEBI" id="CHEBI:15379"/>
        <dbReference type="ChEBI" id="CHEBI:17996"/>
        <dbReference type="ChEBI" id="CHEBI:57692"/>
        <dbReference type="ChEBI" id="CHEBI:58307"/>
        <dbReference type="ChEBI" id="CHEBI:167712"/>
        <dbReference type="ChEBI" id="CHEBI:167713"/>
    </reaction>
    <physiologicalReaction direction="left-to-right" evidence="4">
        <dbReference type="Rhea" id="RHEA:67161"/>
    </physiologicalReaction>
</comment>
<keyword evidence="8" id="KW-1185">Reference proteome</keyword>
<dbReference type="InterPro" id="IPR050816">
    <property type="entry name" value="Flavin-dep_Halogenase_NPB"/>
</dbReference>
<feature type="region of interest" description="Disordered" evidence="5">
    <location>
        <begin position="555"/>
        <end position="589"/>
    </location>
</feature>
<dbReference type="InterPro" id="IPR006905">
    <property type="entry name" value="Flavin_halogenase"/>
</dbReference>
<dbReference type="OrthoDB" id="3062801at2759"/>
<comment type="caution">
    <text evidence="7">The sequence shown here is derived from an EMBL/GenBank/DDBJ whole genome shotgun (WGS) entry which is preliminary data.</text>
</comment>
<feature type="compositionally biased region" description="Basic and acidic residues" evidence="5">
    <location>
        <begin position="746"/>
        <end position="760"/>
    </location>
</feature>